<accession>A0A6J5MAV8</accession>
<dbReference type="SUPFAM" id="SSF82679">
    <property type="entry name" value="N-utilization substance G protein NusG, N-terminal domain"/>
    <property type="match status" value="1"/>
</dbReference>
<dbReference type="EMBL" id="LR796413">
    <property type="protein sequence ID" value="CAB4142473.1"/>
    <property type="molecule type" value="Genomic_DNA"/>
</dbReference>
<dbReference type="Pfam" id="PF02357">
    <property type="entry name" value="NusG"/>
    <property type="match status" value="1"/>
</dbReference>
<dbReference type="InterPro" id="IPR006645">
    <property type="entry name" value="NGN-like_dom"/>
</dbReference>
<protein>
    <submittedName>
        <fullName evidence="3">RfaH, transcriptional activator RfaH</fullName>
    </submittedName>
</protein>
<name>A0A6J5MAV8_9CAUD</name>
<sequence>MSVARRKAAPRWFICRVFPARQMEFIDHCVRFGVSAYTPFRKVEVKPRHKRKPVRDARPAFPGYVFVAEGTVRKAMFTAPGYSRFVVFDGDIASVTNQVIEDLRAMELEWDKAGPAEPGDRPRFGLGDRVKMRGLFDGYDATVRRITRNSIHVEMDIRPGTLVDLPPDMVYPI</sequence>
<feature type="domain" description="NusG-like N-terminal" evidence="2">
    <location>
        <begin position="11"/>
        <end position="103"/>
    </location>
</feature>
<evidence type="ECO:0000313" key="3">
    <source>
        <dbReference type="EMBL" id="CAB4142473.1"/>
    </source>
</evidence>
<dbReference type="InterPro" id="IPR036735">
    <property type="entry name" value="NGN_dom_sf"/>
</dbReference>
<dbReference type="Gene3D" id="3.30.70.940">
    <property type="entry name" value="NusG, N-terminal domain"/>
    <property type="match status" value="1"/>
</dbReference>
<gene>
    <name evidence="3" type="ORF">UFOVP452_14</name>
</gene>
<evidence type="ECO:0000259" key="2">
    <source>
        <dbReference type="Pfam" id="PF02357"/>
    </source>
</evidence>
<organism evidence="3">
    <name type="scientific">uncultured Caudovirales phage</name>
    <dbReference type="NCBI Taxonomy" id="2100421"/>
    <lineage>
        <taxon>Viruses</taxon>
        <taxon>Duplodnaviria</taxon>
        <taxon>Heunggongvirae</taxon>
        <taxon>Uroviricota</taxon>
        <taxon>Caudoviricetes</taxon>
        <taxon>Peduoviridae</taxon>
        <taxon>Maltschvirus</taxon>
        <taxon>Maltschvirus maltsch</taxon>
    </lineage>
</organism>
<evidence type="ECO:0000256" key="1">
    <source>
        <dbReference type="ARBA" id="ARBA00023163"/>
    </source>
</evidence>
<proteinExistence type="predicted"/>
<reference evidence="3" key="1">
    <citation type="submission" date="2020-04" db="EMBL/GenBank/DDBJ databases">
        <authorList>
            <person name="Chiriac C."/>
            <person name="Salcher M."/>
            <person name="Ghai R."/>
            <person name="Kavagutti S V."/>
        </authorList>
    </citation>
    <scope>NUCLEOTIDE SEQUENCE</scope>
</reference>
<keyword evidence="1" id="KW-0804">Transcription</keyword>
<dbReference type="GO" id="GO:0006354">
    <property type="term" value="P:DNA-templated transcription elongation"/>
    <property type="evidence" value="ECO:0007669"/>
    <property type="project" value="InterPro"/>
</dbReference>